<comment type="similarity">
    <text evidence="2 10">Belongs to the GSP K family.</text>
</comment>
<evidence type="ECO:0000256" key="9">
    <source>
        <dbReference type="ARBA" id="ARBA00023136"/>
    </source>
</evidence>
<dbReference type="InterPro" id="IPR005628">
    <property type="entry name" value="GspK"/>
</dbReference>
<keyword evidence="8" id="KW-1133">Transmembrane helix</keyword>
<keyword evidence="5 10" id="KW-0997">Cell inner membrane</keyword>
<dbReference type="SUPFAM" id="SSF54523">
    <property type="entry name" value="Pili subunits"/>
    <property type="match status" value="1"/>
</dbReference>
<keyword evidence="4 10" id="KW-1003">Cell membrane</keyword>
<dbReference type="SUPFAM" id="SSF158544">
    <property type="entry name" value="GspK insert domain-like"/>
    <property type="match status" value="1"/>
</dbReference>
<dbReference type="AlphaFoldDB" id="A0A4Q7MDY5"/>
<gene>
    <name evidence="13" type="ORF">EV679_3292</name>
</gene>
<feature type="domain" description="T2SS protein K second SAM-like" evidence="11">
    <location>
        <begin position="227"/>
        <end position="273"/>
    </location>
</feature>
<dbReference type="GO" id="GO:0005886">
    <property type="term" value="C:plasma membrane"/>
    <property type="evidence" value="ECO:0007669"/>
    <property type="project" value="UniProtKB-SubCell"/>
</dbReference>
<feature type="domain" description="T2SS protein K first SAM-like" evidence="12">
    <location>
        <begin position="136"/>
        <end position="223"/>
    </location>
</feature>
<keyword evidence="3 10" id="KW-0813">Transport</keyword>
<evidence type="ECO:0000313" key="13">
    <source>
        <dbReference type="EMBL" id="RZS64942.1"/>
    </source>
</evidence>
<dbReference type="NCBIfam" id="NF037980">
    <property type="entry name" value="T2SS_GspK"/>
    <property type="match status" value="1"/>
</dbReference>
<dbReference type="Pfam" id="PF03934">
    <property type="entry name" value="T2SSK"/>
    <property type="match status" value="1"/>
</dbReference>
<keyword evidence="9 10" id="KW-0472">Membrane</keyword>
<evidence type="ECO:0000256" key="6">
    <source>
        <dbReference type="ARBA" id="ARBA00022692"/>
    </source>
</evidence>
<comment type="subcellular location">
    <subcellularLocation>
        <location evidence="1 10">Cell inner membrane</location>
    </subcellularLocation>
</comment>
<dbReference type="InterPro" id="IPR038072">
    <property type="entry name" value="GspK_central_sf"/>
</dbReference>
<proteinExistence type="inferred from homology"/>
<dbReference type="Proteomes" id="UP000292039">
    <property type="component" value="Unassembled WGS sequence"/>
</dbReference>
<evidence type="ECO:0000256" key="1">
    <source>
        <dbReference type="ARBA" id="ARBA00004533"/>
    </source>
</evidence>
<keyword evidence="6" id="KW-0812">Transmembrane</keyword>
<accession>A0A4Q7MDY5</accession>
<reference evidence="13 14" key="1">
    <citation type="submission" date="2019-02" db="EMBL/GenBank/DDBJ databases">
        <title>Genomic Encyclopedia of Type Strains, Phase IV (KMG-IV): sequencing the most valuable type-strain genomes for metagenomic binning, comparative biology and taxonomic classification.</title>
        <authorList>
            <person name="Goeker M."/>
        </authorList>
    </citation>
    <scope>NUCLEOTIDE SEQUENCE [LARGE SCALE GENOMIC DNA]</scope>
    <source>
        <strain evidence="13 14">DSM 16618</strain>
    </source>
</reference>
<protein>
    <recommendedName>
        <fullName evidence="10">Type II secretion system protein K</fullName>
    </recommendedName>
</protein>
<keyword evidence="7" id="KW-0653">Protein transport</keyword>
<dbReference type="InterPro" id="IPR045584">
    <property type="entry name" value="Pilin-like"/>
</dbReference>
<name>A0A4Q7MDY5_9BURK</name>
<dbReference type="GO" id="GO:0009306">
    <property type="term" value="P:protein secretion"/>
    <property type="evidence" value="ECO:0007669"/>
    <property type="project" value="InterPro"/>
</dbReference>
<evidence type="ECO:0000256" key="3">
    <source>
        <dbReference type="ARBA" id="ARBA00022448"/>
    </source>
</evidence>
<evidence type="ECO:0000256" key="5">
    <source>
        <dbReference type="ARBA" id="ARBA00022519"/>
    </source>
</evidence>
<dbReference type="PANTHER" id="PTHR38831:SF1">
    <property type="entry name" value="TYPE II SECRETION SYSTEM PROTEIN K-RELATED"/>
    <property type="match status" value="1"/>
</dbReference>
<dbReference type="PIRSF" id="PIRSF002786">
    <property type="entry name" value="XcpX"/>
    <property type="match status" value="1"/>
</dbReference>
<evidence type="ECO:0000259" key="11">
    <source>
        <dbReference type="Pfam" id="PF03934"/>
    </source>
</evidence>
<evidence type="ECO:0000259" key="12">
    <source>
        <dbReference type="Pfam" id="PF21687"/>
    </source>
</evidence>
<organism evidence="13 14">
    <name type="scientific">Kerstersia gyiorum</name>
    <dbReference type="NCBI Taxonomy" id="206506"/>
    <lineage>
        <taxon>Bacteria</taxon>
        <taxon>Pseudomonadati</taxon>
        <taxon>Pseudomonadota</taxon>
        <taxon>Betaproteobacteria</taxon>
        <taxon>Burkholderiales</taxon>
        <taxon>Alcaligenaceae</taxon>
        <taxon>Kerstersia</taxon>
    </lineage>
</organism>
<dbReference type="Pfam" id="PF21687">
    <property type="entry name" value="T2SSK_1st"/>
    <property type="match status" value="1"/>
</dbReference>
<dbReference type="RefSeq" id="WP_238591350.1">
    <property type="nucleotide sequence ID" value="NZ_CP033936.1"/>
</dbReference>
<dbReference type="InterPro" id="IPR049179">
    <property type="entry name" value="T2SSK_SAM-like_2nd"/>
</dbReference>
<dbReference type="Gene3D" id="3.30.1300.30">
    <property type="entry name" value="GSPII I/J protein-like"/>
    <property type="match status" value="1"/>
</dbReference>
<dbReference type="EMBL" id="SGWZ01000007">
    <property type="protein sequence ID" value="RZS64942.1"/>
    <property type="molecule type" value="Genomic_DNA"/>
</dbReference>
<evidence type="ECO:0000313" key="14">
    <source>
        <dbReference type="Proteomes" id="UP000292039"/>
    </source>
</evidence>
<evidence type="ECO:0000256" key="2">
    <source>
        <dbReference type="ARBA" id="ARBA00007246"/>
    </source>
</evidence>
<evidence type="ECO:0000256" key="4">
    <source>
        <dbReference type="ARBA" id="ARBA00022475"/>
    </source>
</evidence>
<evidence type="ECO:0000256" key="8">
    <source>
        <dbReference type="ARBA" id="ARBA00022989"/>
    </source>
</evidence>
<dbReference type="PANTHER" id="PTHR38831">
    <property type="entry name" value="TYPE II SECRETION SYSTEM PROTEIN K"/>
    <property type="match status" value="1"/>
</dbReference>
<evidence type="ECO:0000256" key="7">
    <source>
        <dbReference type="ARBA" id="ARBA00022927"/>
    </source>
</evidence>
<comment type="caution">
    <text evidence="13">The sequence shown here is derived from an EMBL/GenBank/DDBJ whole genome shotgun (WGS) entry which is preliminary data.</text>
</comment>
<sequence length="326" mass="36031">MMRRRSYPVRPARPAPGRSLLPRLPSMRLTAWRQRGMAVISALIVVAAAAIAATAILERQAYLARTLASERDRAQADWLLRGGLDWSRVILRWDARRNAITRPDSAWARPITGLEISEPDDPRTALFSGRAEDEQGKYNLNNLAAQGIIKPDELMSLERLLNYLRVPTHLASSIAQRVADSQPTENRRASAPGLRTINDLRGIDDIDATTVDLLRPYLTVLPATTAINANTASAEVLSAAISGLSLADARALVVQRDRGQWFNNSGDFVNRLPNRELDVGNRITANSNWFRVAGEVSLDNAVVGMEALLNRADRNSPTVVWIKEMN</sequence>
<dbReference type="InterPro" id="IPR049031">
    <property type="entry name" value="T2SSK_SAM-like_1st"/>
</dbReference>
<evidence type="ECO:0000256" key="10">
    <source>
        <dbReference type="PIRNR" id="PIRNR002786"/>
    </source>
</evidence>